<dbReference type="EMBL" id="LJIJ01000146">
    <property type="protein sequence ID" value="ODN01588.1"/>
    <property type="molecule type" value="Genomic_DNA"/>
</dbReference>
<accession>A0A1D2N8K6</accession>
<feature type="signal peptide" evidence="1">
    <location>
        <begin position="1"/>
        <end position="20"/>
    </location>
</feature>
<dbReference type="Pfam" id="PF01663">
    <property type="entry name" value="Phosphodiest"/>
    <property type="match status" value="2"/>
</dbReference>
<evidence type="ECO:0000313" key="3">
    <source>
        <dbReference type="Proteomes" id="UP000094527"/>
    </source>
</evidence>
<dbReference type="Gene3D" id="3.40.720.10">
    <property type="entry name" value="Alkaline Phosphatase, subunit A"/>
    <property type="match status" value="1"/>
</dbReference>
<dbReference type="InterPro" id="IPR017850">
    <property type="entry name" value="Alkaline_phosphatase_core_sf"/>
</dbReference>
<gene>
    <name evidence="2" type="ORF">Ocin01_05061</name>
</gene>
<organism evidence="2 3">
    <name type="scientific">Orchesella cincta</name>
    <name type="common">Springtail</name>
    <name type="synonym">Podura cincta</name>
    <dbReference type="NCBI Taxonomy" id="48709"/>
    <lineage>
        <taxon>Eukaryota</taxon>
        <taxon>Metazoa</taxon>
        <taxon>Ecdysozoa</taxon>
        <taxon>Arthropoda</taxon>
        <taxon>Hexapoda</taxon>
        <taxon>Collembola</taxon>
        <taxon>Entomobryomorpha</taxon>
        <taxon>Entomobryoidea</taxon>
        <taxon>Orchesellidae</taxon>
        <taxon>Orchesellinae</taxon>
        <taxon>Orchesella</taxon>
    </lineage>
</organism>
<dbReference type="GO" id="GO:0016787">
    <property type="term" value="F:hydrolase activity"/>
    <property type="evidence" value="ECO:0007669"/>
    <property type="project" value="UniProtKB-ARBA"/>
</dbReference>
<reference evidence="2 3" key="1">
    <citation type="journal article" date="2016" name="Genome Biol. Evol.">
        <title>Gene Family Evolution Reflects Adaptation to Soil Environmental Stressors in the Genome of the Collembolan Orchesella cincta.</title>
        <authorList>
            <person name="Faddeeva-Vakhrusheva A."/>
            <person name="Derks M.F."/>
            <person name="Anvar S.Y."/>
            <person name="Agamennone V."/>
            <person name="Suring W."/>
            <person name="Smit S."/>
            <person name="van Straalen N.M."/>
            <person name="Roelofs D."/>
        </authorList>
    </citation>
    <scope>NUCLEOTIDE SEQUENCE [LARGE SCALE GENOMIC DNA]</scope>
    <source>
        <tissue evidence="2">Mixed pool</tissue>
    </source>
</reference>
<keyword evidence="3" id="KW-1185">Reference proteome</keyword>
<comment type="caution">
    <text evidence="2">The sequence shown here is derived from an EMBL/GenBank/DDBJ whole genome shotgun (WGS) entry which is preliminary data.</text>
</comment>
<dbReference type="Proteomes" id="UP000094527">
    <property type="component" value="Unassembled WGS sequence"/>
</dbReference>
<dbReference type="OrthoDB" id="415411at2759"/>
<dbReference type="PANTHER" id="PTHR10151">
    <property type="entry name" value="ECTONUCLEOTIDE PYROPHOSPHATASE/PHOSPHODIESTERASE"/>
    <property type="match status" value="1"/>
</dbReference>
<sequence length="399" mass="45404">LYGSTSRICFAATFFCITVAVPLKSISKHPVVLVVSFDGFRYDYLNEVYTPTLHKLKKDGVSVPYMESVFPTKTFPNHQSIATGLYAESHGIVDNSCFDPKYNRTLNTNDPEFWNYSPNVLPIWIQNEMAGEGRTIPWEDRVNMVISWITNDTKPANLVFLYFDEPDTHGHAFGPNRPGTLKEISNTDNRTSYLIRKLKEAELFDKINLMLLSDHGMQAVTQDRIVNLTGLIDKSLLKARYGSTPVVQLIANEGKGEELFTALSSHSKNHGFTVWTKEAMGNRYHYGHSRRVLDYVVVADPGYAFDDFYLLIQYYTTTWNFTQDPNREYGVHGYVPEAPTMRGFFIAHGPAFRKGFEHQPIRNIDLVPLISKLLKLPSVPSNGSLESVVDMLKFPFVQY</sequence>
<dbReference type="STRING" id="48709.A0A1D2N8K6"/>
<dbReference type="SUPFAM" id="SSF53649">
    <property type="entry name" value="Alkaline phosphatase-like"/>
    <property type="match status" value="1"/>
</dbReference>
<protein>
    <submittedName>
        <fullName evidence="2">Ectonucleotide pyrophosphatase/phosphodiesterase family member 5</fullName>
    </submittedName>
</protein>
<keyword evidence="1" id="KW-0732">Signal</keyword>
<name>A0A1D2N8K6_ORCCI</name>
<proteinExistence type="predicted"/>
<evidence type="ECO:0000313" key="2">
    <source>
        <dbReference type="EMBL" id="ODN01588.1"/>
    </source>
</evidence>
<dbReference type="OMA" id="DEYVSRD"/>
<dbReference type="PANTHER" id="PTHR10151:SF120">
    <property type="entry name" value="BIS(5'-ADENOSYL)-TRIPHOSPHATASE"/>
    <property type="match status" value="1"/>
</dbReference>
<feature type="non-terminal residue" evidence="2">
    <location>
        <position position="1"/>
    </location>
</feature>
<dbReference type="CDD" id="cd16018">
    <property type="entry name" value="Enpp"/>
    <property type="match status" value="1"/>
</dbReference>
<feature type="chain" id="PRO_5008905205" evidence="1">
    <location>
        <begin position="21"/>
        <end position="399"/>
    </location>
</feature>
<evidence type="ECO:0000256" key="1">
    <source>
        <dbReference type="SAM" id="SignalP"/>
    </source>
</evidence>
<dbReference type="AlphaFoldDB" id="A0A1D2N8K6"/>
<dbReference type="InterPro" id="IPR002591">
    <property type="entry name" value="Phosphodiest/P_Trfase"/>
</dbReference>